<comment type="subunit">
    <text evidence="6">Homodimer.</text>
</comment>
<evidence type="ECO:0000256" key="3">
    <source>
        <dbReference type="ARBA" id="ARBA00022679"/>
    </source>
</evidence>
<name>A0A1T5D6F2_9SPHN</name>
<proteinExistence type="inferred from homology"/>
<evidence type="ECO:0000313" key="8">
    <source>
        <dbReference type="EMBL" id="SKB67259.1"/>
    </source>
</evidence>
<dbReference type="InterPro" id="IPR016914">
    <property type="entry name" value="TrmL"/>
</dbReference>
<dbReference type="AlphaFoldDB" id="A0A1T5D6F2"/>
<dbReference type="Proteomes" id="UP000190044">
    <property type="component" value="Unassembled WGS sequence"/>
</dbReference>
<dbReference type="EMBL" id="FUYP01000013">
    <property type="protein sequence ID" value="SKB67259.1"/>
    <property type="molecule type" value="Genomic_DNA"/>
</dbReference>
<evidence type="ECO:0000256" key="6">
    <source>
        <dbReference type="HAMAP-Rule" id="MF_01885"/>
    </source>
</evidence>
<evidence type="ECO:0000256" key="2">
    <source>
        <dbReference type="ARBA" id="ARBA00022603"/>
    </source>
</evidence>
<feature type="domain" description="tRNA/rRNA methyltransferase SpoU type" evidence="7">
    <location>
        <begin position="63"/>
        <end position="201"/>
    </location>
</feature>
<evidence type="ECO:0000256" key="4">
    <source>
        <dbReference type="ARBA" id="ARBA00022691"/>
    </source>
</evidence>
<dbReference type="HAMAP" id="MF_01885">
    <property type="entry name" value="tRNA_methyltr_TrmL"/>
    <property type="match status" value="1"/>
</dbReference>
<dbReference type="InterPro" id="IPR029026">
    <property type="entry name" value="tRNA_m1G_MTases_N"/>
</dbReference>
<sequence>MLGRPVCARRTRRIPAAPPGIAGLIASHPRLANRQFPSTPLAAPPTAIGLDSFVLAGYGERVEIALFQPDIAGNVGTTLRTAACFGVPAHIIEPCGFPFSEAALRRAGMDYAARADVRRHADWGAFSHWAKDADKRVVLLTTAGATPLTAFSFTPADIVLLGAESSGVPVHVHAAAAARIAIPMQPGFRSLNVAVAAGIALAEALRQTEGFPG</sequence>
<dbReference type="InterPro" id="IPR001537">
    <property type="entry name" value="SpoU_MeTrfase"/>
</dbReference>
<dbReference type="GO" id="GO:0141102">
    <property type="term" value="F:tRNA (5-carboxymethylaminomethyluridine(34)-2'-O)-methyltransferase activity"/>
    <property type="evidence" value="ECO:0007669"/>
    <property type="project" value="RHEA"/>
</dbReference>
<dbReference type="Gene3D" id="3.40.1280.10">
    <property type="match status" value="1"/>
</dbReference>
<dbReference type="PANTHER" id="PTHR42971">
    <property type="entry name" value="TRNA (CYTIDINE(34)-2'-O)-METHYLTRANSFERASE"/>
    <property type="match status" value="1"/>
</dbReference>
<protein>
    <recommendedName>
        <fullName evidence="6">tRNA (cytidine(34)-2'-O)-methyltransferase</fullName>
        <ecNumber evidence="6">2.1.1.207</ecNumber>
    </recommendedName>
    <alternativeName>
        <fullName evidence="6">tRNA (cytidine/uridine-2'-O-)-methyltransferase TrmL</fullName>
    </alternativeName>
</protein>
<evidence type="ECO:0000259" key="7">
    <source>
        <dbReference type="Pfam" id="PF00588"/>
    </source>
</evidence>
<evidence type="ECO:0000313" key="9">
    <source>
        <dbReference type="Proteomes" id="UP000190044"/>
    </source>
</evidence>
<dbReference type="EC" id="2.1.1.207" evidence="6"/>
<keyword evidence="2 6" id="KW-0489">Methyltransferase</keyword>
<dbReference type="GO" id="GO:0005737">
    <property type="term" value="C:cytoplasm"/>
    <property type="evidence" value="ECO:0007669"/>
    <property type="project" value="UniProtKB-SubCell"/>
</dbReference>
<keyword evidence="3 6" id="KW-0808">Transferase</keyword>
<organism evidence="8 9">
    <name type="scientific">Sphingopyxis flava</name>
    <dbReference type="NCBI Taxonomy" id="1507287"/>
    <lineage>
        <taxon>Bacteria</taxon>
        <taxon>Pseudomonadati</taxon>
        <taxon>Pseudomonadota</taxon>
        <taxon>Alphaproteobacteria</taxon>
        <taxon>Sphingomonadales</taxon>
        <taxon>Sphingomonadaceae</taxon>
        <taxon>Sphingopyxis</taxon>
    </lineage>
</organism>
<gene>
    <name evidence="6" type="primary">trmL</name>
    <name evidence="8" type="ORF">SAMN06295937_101318</name>
</gene>
<feature type="binding site" evidence="6">
    <location>
        <position position="140"/>
    </location>
    <ligand>
        <name>S-adenosyl-L-methionine</name>
        <dbReference type="ChEBI" id="CHEBI:59789"/>
    </ligand>
</feature>
<evidence type="ECO:0000256" key="1">
    <source>
        <dbReference type="ARBA" id="ARBA00022490"/>
    </source>
</evidence>
<reference evidence="9" key="1">
    <citation type="submission" date="2017-02" db="EMBL/GenBank/DDBJ databases">
        <authorList>
            <person name="Varghese N."/>
            <person name="Submissions S."/>
        </authorList>
    </citation>
    <scope>NUCLEOTIDE SEQUENCE [LARGE SCALE GENOMIC DNA]</scope>
    <source>
        <strain evidence="9">R11H</strain>
    </source>
</reference>
<dbReference type="InterPro" id="IPR029028">
    <property type="entry name" value="Alpha/beta_knot_MTases"/>
</dbReference>
<keyword evidence="4 6" id="KW-0949">S-adenosyl-L-methionine</keyword>
<comment type="catalytic activity">
    <reaction evidence="6">
        <text>cytidine(34) in tRNA + S-adenosyl-L-methionine = 2'-O-methylcytidine(34) in tRNA + S-adenosyl-L-homocysteine + H(+)</text>
        <dbReference type="Rhea" id="RHEA:43084"/>
        <dbReference type="Rhea" id="RHEA-COMP:10331"/>
        <dbReference type="Rhea" id="RHEA-COMP:10332"/>
        <dbReference type="ChEBI" id="CHEBI:15378"/>
        <dbReference type="ChEBI" id="CHEBI:57856"/>
        <dbReference type="ChEBI" id="CHEBI:59789"/>
        <dbReference type="ChEBI" id="CHEBI:74495"/>
        <dbReference type="ChEBI" id="CHEBI:82748"/>
        <dbReference type="EC" id="2.1.1.207"/>
    </reaction>
</comment>
<feature type="binding site" evidence="6">
    <location>
        <position position="182"/>
    </location>
    <ligand>
        <name>S-adenosyl-L-methionine</name>
        <dbReference type="ChEBI" id="CHEBI:59789"/>
    </ligand>
</feature>
<accession>A0A1T5D6F2</accession>
<dbReference type="SUPFAM" id="SSF75217">
    <property type="entry name" value="alpha/beta knot"/>
    <property type="match status" value="1"/>
</dbReference>
<dbReference type="PANTHER" id="PTHR42971:SF1">
    <property type="entry name" value="TRNA (CYTIDINE(34)-2'-O)-METHYLTRANSFERASE"/>
    <property type="match status" value="1"/>
</dbReference>
<dbReference type="GO" id="GO:0141098">
    <property type="term" value="F:tRNA (cytidine(34)-2'-O)-methyltransferase activity"/>
    <property type="evidence" value="ECO:0007669"/>
    <property type="project" value="RHEA"/>
</dbReference>
<evidence type="ECO:0000256" key="5">
    <source>
        <dbReference type="ARBA" id="ARBA00022694"/>
    </source>
</evidence>
<comment type="similarity">
    <text evidence="6">Belongs to the class IV-like SAM-binding methyltransferase superfamily. RNA methyltransferase TrmH family. TrmL subfamily.</text>
</comment>
<comment type="function">
    <text evidence="6">Methylates the ribose at the nucleotide 34 wobble position in the two leucyl isoacceptors tRNA(Leu)(CmAA) and tRNA(Leu)(cmnm5UmAA). Catalyzes the methyl transfer from S-adenosyl-L-methionine to the 2'-OH of the wobble nucleotide.</text>
</comment>
<keyword evidence="9" id="KW-1185">Reference proteome</keyword>
<feature type="binding site" evidence="6">
    <location>
        <position position="190"/>
    </location>
    <ligand>
        <name>S-adenosyl-L-methionine</name>
        <dbReference type="ChEBI" id="CHEBI:59789"/>
    </ligand>
</feature>
<dbReference type="GO" id="GO:0002130">
    <property type="term" value="P:wobble position ribose methylation"/>
    <property type="evidence" value="ECO:0007669"/>
    <property type="project" value="TreeGrafter"/>
</dbReference>
<keyword evidence="1 6" id="KW-0963">Cytoplasm</keyword>
<comment type="subcellular location">
    <subcellularLocation>
        <location evidence="6">Cytoplasm</location>
    </subcellularLocation>
</comment>
<keyword evidence="5 6" id="KW-0819">tRNA processing</keyword>
<feature type="binding site" evidence="6">
    <location>
        <position position="162"/>
    </location>
    <ligand>
        <name>S-adenosyl-L-methionine</name>
        <dbReference type="ChEBI" id="CHEBI:59789"/>
    </ligand>
</feature>
<dbReference type="Pfam" id="PF00588">
    <property type="entry name" value="SpoU_methylase"/>
    <property type="match status" value="1"/>
</dbReference>
<comment type="catalytic activity">
    <reaction evidence="6">
        <text>5-carboxymethylaminomethyluridine(34) in tRNA(Leu) + S-adenosyl-L-methionine = 5-carboxymethylaminomethyl-2'-O-methyluridine(34) in tRNA(Leu) + S-adenosyl-L-homocysteine + H(+)</text>
        <dbReference type="Rhea" id="RHEA:43088"/>
        <dbReference type="Rhea" id="RHEA-COMP:10333"/>
        <dbReference type="Rhea" id="RHEA-COMP:10334"/>
        <dbReference type="ChEBI" id="CHEBI:15378"/>
        <dbReference type="ChEBI" id="CHEBI:57856"/>
        <dbReference type="ChEBI" id="CHEBI:59789"/>
        <dbReference type="ChEBI" id="CHEBI:74508"/>
        <dbReference type="ChEBI" id="CHEBI:74511"/>
        <dbReference type="EC" id="2.1.1.207"/>
    </reaction>
</comment>
<dbReference type="GO" id="GO:0003723">
    <property type="term" value="F:RNA binding"/>
    <property type="evidence" value="ECO:0007669"/>
    <property type="project" value="InterPro"/>
</dbReference>